<evidence type="ECO:0000256" key="4">
    <source>
        <dbReference type="ARBA" id="ARBA00023125"/>
    </source>
</evidence>
<feature type="region of interest" description="Disordered" evidence="8">
    <location>
        <begin position="161"/>
        <end position="190"/>
    </location>
</feature>
<feature type="compositionally biased region" description="Low complexity" evidence="8">
    <location>
        <begin position="177"/>
        <end position="190"/>
    </location>
</feature>
<evidence type="ECO:0000313" key="12">
    <source>
        <dbReference type="Proteomes" id="UP000250235"/>
    </source>
</evidence>
<feature type="domain" description="Myb-like" evidence="9">
    <location>
        <begin position="6"/>
        <end position="58"/>
    </location>
</feature>
<evidence type="ECO:0000256" key="6">
    <source>
        <dbReference type="ARBA" id="ARBA00023163"/>
    </source>
</evidence>
<organism evidence="11 12">
    <name type="scientific">Dorcoceras hygrometricum</name>
    <dbReference type="NCBI Taxonomy" id="472368"/>
    <lineage>
        <taxon>Eukaryota</taxon>
        <taxon>Viridiplantae</taxon>
        <taxon>Streptophyta</taxon>
        <taxon>Embryophyta</taxon>
        <taxon>Tracheophyta</taxon>
        <taxon>Spermatophyta</taxon>
        <taxon>Magnoliopsida</taxon>
        <taxon>eudicotyledons</taxon>
        <taxon>Gunneridae</taxon>
        <taxon>Pentapetalae</taxon>
        <taxon>asterids</taxon>
        <taxon>lamiids</taxon>
        <taxon>Lamiales</taxon>
        <taxon>Gesneriaceae</taxon>
        <taxon>Didymocarpoideae</taxon>
        <taxon>Trichosporeae</taxon>
        <taxon>Loxocarpinae</taxon>
        <taxon>Dorcoceras</taxon>
    </lineage>
</organism>
<feature type="domain" description="Myb-like" evidence="9">
    <location>
        <begin position="59"/>
        <end position="121"/>
    </location>
</feature>
<evidence type="ECO:0000256" key="7">
    <source>
        <dbReference type="ARBA" id="ARBA00023242"/>
    </source>
</evidence>
<feature type="compositionally biased region" description="Basic and acidic residues" evidence="8">
    <location>
        <begin position="167"/>
        <end position="176"/>
    </location>
</feature>
<evidence type="ECO:0000256" key="8">
    <source>
        <dbReference type="SAM" id="MobiDB-lite"/>
    </source>
</evidence>
<dbReference type="InterPro" id="IPR009057">
    <property type="entry name" value="Homeodomain-like_sf"/>
</dbReference>
<name>A0A2Z7CW40_9LAMI</name>
<proteinExistence type="predicted"/>
<accession>A0A2Z7CW40</accession>
<dbReference type="Pfam" id="PF00249">
    <property type="entry name" value="Myb_DNA-binding"/>
    <property type="match status" value="2"/>
</dbReference>
<dbReference type="FunFam" id="1.10.10.60:FF:000218">
    <property type="entry name" value="Myb transcription factor"/>
    <property type="match status" value="1"/>
</dbReference>
<feature type="domain" description="HTH myb-type" evidence="10">
    <location>
        <begin position="64"/>
        <end position="125"/>
    </location>
</feature>
<dbReference type="InterPro" id="IPR015495">
    <property type="entry name" value="Myb_TF_plants"/>
</dbReference>
<dbReference type="Gene3D" id="1.10.10.60">
    <property type="entry name" value="Homeodomain-like"/>
    <property type="match status" value="2"/>
</dbReference>
<keyword evidence="7" id="KW-0539">Nucleus</keyword>
<sequence length="348" mass="38928">MESANSLGVRKGAWCKEEDALLKNCVEQYGEGKWNLVPLRTGLSRCRKSCRLRWLNYLRPNITRGKFTRDEVDLLMRLHKLLGNRQVSLTVLPSFVSWSLIAGRLPGRTANDVKNFWNTRMERKSGGGKGQAIQKTITKANIIRPRPRTFSNLTIQDGSGAASVADNLHKPNDPDKNNNNNNNNIMSESLSSQEAEESIRWWSNLLDEAAEDKFENDIPLVDEKGKQAGLWTGHINPEGLVDEEEDYLLASDDLELDAEVWELLGFGAWAKAQASPRDVSPLSSTLQARPATSSGTPPEDHVPTTEEESALDTPFLIQTNPAGYVFPYLKDPWAIRLSLFGRRDPRGS</sequence>
<dbReference type="Proteomes" id="UP000250235">
    <property type="component" value="Unassembled WGS sequence"/>
</dbReference>
<dbReference type="PANTHER" id="PTHR47999:SF24">
    <property type="entry name" value="TRANSCRIPTION FACTOR MYB90"/>
    <property type="match status" value="1"/>
</dbReference>
<keyword evidence="12" id="KW-1185">Reference proteome</keyword>
<dbReference type="GO" id="GO:0080090">
    <property type="term" value="P:regulation of primary metabolic process"/>
    <property type="evidence" value="ECO:0007669"/>
    <property type="project" value="UniProtKB-ARBA"/>
</dbReference>
<evidence type="ECO:0000256" key="2">
    <source>
        <dbReference type="ARBA" id="ARBA00022737"/>
    </source>
</evidence>
<keyword evidence="5" id="KW-0010">Activator</keyword>
<evidence type="ECO:0000256" key="1">
    <source>
        <dbReference type="ARBA" id="ARBA00004123"/>
    </source>
</evidence>
<keyword evidence="6" id="KW-0804">Transcription</keyword>
<reference evidence="11 12" key="1">
    <citation type="journal article" date="2015" name="Proc. Natl. Acad. Sci. U.S.A.">
        <title>The resurrection genome of Boea hygrometrica: A blueprint for survival of dehydration.</title>
        <authorList>
            <person name="Xiao L."/>
            <person name="Yang G."/>
            <person name="Zhang L."/>
            <person name="Yang X."/>
            <person name="Zhao S."/>
            <person name="Ji Z."/>
            <person name="Zhou Q."/>
            <person name="Hu M."/>
            <person name="Wang Y."/>
            <person name="Chen M."/>
            <person name="Xu Y."/>
            <person name="Jin H."/>
            <person name="Xiao X."/>
            <person name="Hu G."/>
            <person name="Bao F."/>
            <person name="Hu Y."/>
            <person name="Wan P."/>
            <person name="Li L."/>
            <person name="Deng X."/>
            <person name="Kuang T."/>
            <person name="Xiang C."/>
            <person name="Zhu J.K."/>
            <person name="Oliver M.J."/>
            <person name="He Y."/>
        </authorList>
    </citation>
    <scope>NUCLEOTIDE SEQUENCE [LARGE SCALE GENOMIC DNA]</scope>
    <source>
        <strain evidence="12">cv. XS01</strain>
    </source>
</reference>
<dbReference type="EMBL" id="KQ993802">
    <property type="protein sequence ID" value="KZV48914.1"/>
    <property type="molecule type" value="Genomic_DNA"/>
</dbReference>
<dbReference type="PANTHER" id="PTHR47999">
    <property type="entry name" value="TRANSCRIPTION FACTOR MYB8-RELATED-RELATED"/>
    <property type="match status" value="1"/>
</dbReference>
<dbReference type="InterPro" id="IPR001005">
    <property type="entry name" value="SANT/Myb"/>
</dbReference>
<dbReference type="SUPFAM" id="SSF46689">
    <property type="entry name" value="Homeodomain-like"/>
    <property type="match status" value="1"/>
</dbReference>
<dbReference type="GO" id="GO:0005634">
    <property type="term" value="C:nucleus"/>
    <property type="evidence" value="ECO:0007669"/>
    <property type="project" value="UniProtKB-SubCell"/>
</dbReference>
<feature type="compositionally biased region" description="Polar residues" evidence="8">
    <location>
        <begin position="281"/>
        <end position="296"/>
    </location>
</feature>
<keyword evidence="3" id="KW-0805">Transcription regulation</keyword>
<feature type="region of interest" description="Disordered" evidence="8">
    <location>
        <begin position="280"/>
        <end position="313"/>
    </location>
</feature>
<keyword evidence="2" id="KW-0677">Repeat</keyword>
<dbReference type="PROSITE" id="PS51294">
    <property type="entry name" value="HTH_MYB"/>
    <property type="match status" value="2"/>
</dbReference>
<dbReference type="InterPro" id="IPR017930">
    <property type="entry name" value="Myb_dom"/>
</dbReference>
<dbReference type="AlphaFoldDB" id="A0A2Z7CW40"/>
<dbReference type="PROSITE" id="PS50090">
    <property type="entry name" value="MYB_LIKE"/>
    <property type="match status" value="2"/>
</dbReference>
<evidence type="ECO:0000256" key="3">
    <source>
        <dbReference type="ARBA" id="ARBA00023015"/>
    </source>
</evidence>
<protein>
    <submittedName>
        <fullName evidence="11">R2r3-myb transcription factor</fullName>
    </submittedName>
</protein>
<dbReference type="SMART" id="SM00717">
    <property type="entry name" value="SANT"/>
    <property type="match status" value="2"/>
</dbReference>
<comment type="subcellular location">
    <subcellularLocation>
        <location evidence="1">Nucleus</location>
    </subcellularLocation>
</comment>
<evidence type="ECO:0000313" key="11">
    <source>
        <dbReference type="EMBL" id="KZV48914.1"/>
    </source>
</evidence>
<evidence type="ECO:0000259" key="10">
    <source>
        <dbReference type="PROSITE" id="PS51294"/>
    </source>
</evidence>
<feature type="domain" description="HTH myb-type" evidence="10">
    <location>
        <begin position="9"/>
        <end position="62"/>
    </location>
</feature>
<keyword evidence="4" id="KW-0238">DNA-binding</keyword>
<evidence type="ECO:0000259" key="9">
    <source>
        <dbReference type="PROSITE" id="PS50090"/>
    </source>
</evidence>
<dbReference type="OrthoDB" id="2143914at2759"/>
<evidence type="ECO:0000256" key="5">
    <source>
        <dbReference type="ARBA" id="ARBA00023159"/>
    </source>
</evidence>
<gene>
    <name evidence="11" type="ORF">F511_09702</name>
</gene>
<dbReference type="CDD" id="cd00167">
    <property type="entry name" value="SANT"/>
    <property type="match status" value="2"/>
</dbReference>
<dbReference type="GO" id="GO:0003677">
    <property type="term" value="F:DNA binding"/>
    <property type="evidence" value="ECO:0007669"/>
    <property type="project" value="UniProtKB-KW"/>
</dbReference>